<comment type="subcellular location">
    <subcellularLocation>
        <location evidence="1 12">Nucleus</location>
    </subcellularLocation>
</comment>
<feature type="compositionally biased region" description="Basic and acidic residues" evidence="13">
    <location>
        <begin position="168"/>
        <end position="232"/>
    </location>
</feature>
<dbReference type="GO" id="GO:0016887">
    <property type="term" value="F:ATP hydrolysis activity"/>
    <property type="evidence" value="ECO:0007669"/>
    <property type="project" value="InterPro"/>
</dbReference>
<dbReference type="STRING" id="37653.A0A0L8G9V8"/>
<dbReference type="GO" id="GO:0005634">
    <property type="term" value="C:nucleus"/>
    <property type="evidence" value="ECO:0007669"/>
    <property type="project" value="UniProtKB-SubCell"/>
</dbReference>
<dbReference type="SUPFAM" id="SSF48019">
    <property type="entry name" value="post-AAA+ oligomerization domain-like"/>
    <property type="match status" value="1"/>
</dbReference>
<evidence type="ECO:0000256" key="11">
    <source>
        <dbReference type="ARBA" id="ARBA00064311"/>
    </source>
</evidence>
<feature type="compositionally biased region" description="Basic residues" evidence="13">
    <location>
        <begin position="249"/>
        <end position="260"/>
    </location>
</feature>
<dbReference type="GO" id="GO:0006281">
    <property type="term" value="P:DNA repair"/>
    <property type="evidence" value="ECO:0007669"/>
    <property type="project" value="InterPro"/>
</dbReference>
<feature type="domain" description="BRCT" evidence="14">
    <location>
        <begin position="577"/>
        <end position="657"/>
    </location>
</feature>
<evidence type="ECO:0000256" key="6">
    <source>
        <dbReference type="ARBA" id="ARBA00022741"/>
    </source>
</evidence>
<dbReference type="GO" id="GO:0006260">
    <property type="term" value="P:DNA replication"/>
    <property type="evidence" value="ECO:0007669"/>
    <property type="project" value="UniProtKB-KW"/>
</dbReference>
<dbReference type="Gene3D" id="1.10.8.60">
    <property type="match status" value="1"/>
</dbReference>
<dbReference type="CDD" id="cd18140">
    <property type="entry name" value="HLD_clamp_RFC"/>
    <property type="match status" value="1"/>
</dbReference>
<dbReference type="Gene3D" id="3.40.50.300">
    <property type="entry name" value="P-loop containing nucleotide triphosphate hydrolases"/>
    <property type="match status" value="1"/>
</dbReference>
<feature type="compositionally biased region" description="Polar residues" evidence="13">
    <location>
        <begin position="429"/>
        <end position="455"/>
    </location>
</feature>
<dbReference type="SMART" id="SM00382">
    <property type="entry name" value="AAA"/>
    <property type="match status" value="1"/>
</dbReference>
<feature type="compositionally biased region" description="Polar residues" evidence="13">
    <location>
        <begin position="7"/>
        <end position="20"/>
    </location>
</feature>
<feature type="compositionally biased region" description="Basic and acidic residues" evidence="13">
    <location>
        <begin position="89"/>
        <end position="138"/>
    </location>
</feature>
<name>A0A0L8G9V8_OCTBM</name>
<feature type="compositionally biased region" description="Low complexity" evidence="13">
    <location>
        <begin position="521"/>
        <end position="535"/>
    </location>
</feature>
<dbReference type="SUPFAM" id="SSF52113">
    <property type="entry name" value="BRCT domain"/>
    <property type="match status" value="1"/>
</dbReference>
<evidence type="ECO:0000256" key="9">
    <source>
        <dbReference type="ARBA" id="ARBA00023242"/>
    </source>
</evidence>
<dbReference type="PANTHER" id="PTHR23389:SF6">
    <property type="entry name" value="REPLICATION FACTOR C SUBUNIT 1"/>
    <property type="match status" value="1"/>
</dbReference>
<dbReference type="InterPro" id="IPR047854">
    <property type="entry name" value="RFC_lid"/>
</dbReference>
<dbReference type="PANTHER" id="PTHR23389">
    <property type="entry name" value="CHROMOSOME TRANSMISSION FIDELITY FACTOR 18"/>
    <property type="match status" value="1"/>
</dbReference>
<feature type="region of interest" description="Disordered" evidence="13">
    <location>
        <begin position="676"/>
        <end position="719"/>
    </location>
</feature>
<dbReference type="FunFam" id="3.40.50.300:FF:000395">
    <property type="entry name" value="Replication factor C subunit 1"/>
    <property type="match status" value="1"/>
</dbReference>
<evidence type="ECO:0000256" key="8">
    <source>
        <dbReference type="ARBA" id="ARBA00023125"/>
    </source>
</evidence>
<dbReference type="FunFam" id="3.40.50.10190:FF:000001">
    <property type="entry name" value="Replication factor C subunit 1"/>
    <property type="match status" value="1"/>
</dbReference>
<dbReference type="InterPro" id="IPR027417">
    <property type="entry name" value="P-loop_NTPase"/>
</dbReference>
<dbReference type="InterPro" id="IPR013725">
    <property type="entry name" value="DNA_replication_fac_RFC1_C"/>
</dbReference>
<accession>A0A0L8G9V8</accession>
<dbReference type="OMA" id="RLYYVPM"/>
<evidence type="ECO:0000259" key="14">
    <source>
        <dbReference type="PROSITE" id="PS50172"/>
    </source>
</evidence>
<dbReference type="OrthoDB" id="446168at2759"/>
<dbReference type="InterPro" id="IPR001357">
    <property type="entry name" value="BRCT_dom"/>
</dbReference>
<feature type="compositionally biased region" description="Basic and acidic residues" evidence="13">
    <location>
        <begin position="342"/>
        <end position="355"/>
    </location>
</feature>
<evidence type="ECO:0000256" key="5">
    <source>
        <dbReference type="ARBA" id="ARBA00022705"/>
    </source>
</evidence>
<comment type="subunit">
    <text evidence="11">Large subunit of the RFC complex, an heteropentameric complex consisting of RFC1 and four small subunits RFC2, RFC3, RFC4 and RFC5; the RFC complex interacts with PCNA and the interaction involves RFC1.</text>
</comment>
<dbReference type="InterPro" id="IPR008921">
    <property type="entry name" value="DNA_pol3_clamp-load_cplx_C"/>
</dbReference>
<keyword evidence="4" id="KW-0597">Phosphoprotein</keyword>
<keyword evidence="9 12" id="KW-0539">Nucleus</keyword>
<dbReference type="InterPro" id="IPR036420">
    <property type="entry name" value="BRCT_dom_sf"/>
</dbReference>
<dbReference type="Pfam" id="PF08519">
    <property type="entry name" value="RFC1"/>
    <property type="match status" value="1"/>
</dbReference>
<dbReference type="Gene3D" id="3.40.50.10190">
    <property type="entry name" value="BRCT domain"/>
    <property type="match status" value="1"/>
</dbReference>
<evidence type="ECO:0000256" key="13">
    <source>
        <dbReference type="SAM" id="MobiDB-lite"/>
    </source>
</evidence>
<dbReference type="Pfam" id="PF25361">
    <property type="entry name" value="AAA_lid_RFC1"/>
    <property type="match status" value="1"/>
</dbReference>
<dbReference type="GO" id="GO:0003677">
    <property type="term" value="F:DNA binding"/>
    <property type="evidence" value="ECO:0007669"/>
    <property type="project" value="UniProtKB-KW"/>
</dbReference>
<dbReference type="InterPro" id="IPR003959">
    <property type="entry name" value="ATPase_AAA_core"/>
</dbReference>
<dbReference type="SUPFAM" id="SSF52540">
    <property type="entry name" value="P-loop containing nucleoside triphosphate hydrolases"/>
    <property type="match status" value="1"/>
</dbReference>
<dbReference type="InterPro" id="IPR012178">
    <property type="entry name" value="RFC1"/>
</dbReference>
<evidence type="ECO:0000256" key="1">
    <source>
        <dbReference type="ARBA" id="ARBA00004123"/>
    </source>
</evidence>
<keyword evidence="6 12" id="KW-0547">Nucleotide-binding</keyword>
<dbReference type="Gene3D" id="1.20.272.10">
    <property type="match status" value="1"/>
</dbReference>
<evidence type="ECO:0000256" key="4">
    <source>
        <dbReference type="ARBA" id="ARBA00022553"/>
    </source>
</evidence>
<keyword evidence="7 12" id="KW-0067">ATP-binding</keyword>
<feature type="region of interest" description="Disordered" evidence="13">
    <location>
        <begin position="1222"/>
        <end position="1288"/>
    </location>
</feature>
<dbReference type="PROSITE" id="PS50172">
    <property type="entry name" value="BRCT"/>
    <property type="match status" value="1"/>
</dbReference>
<evidence type="ECO:0000256" key="3">
    <source>
        <dbReference type="ARBA" id="ARBA00020401"/>
    </source>
</evidence>
<feature type="region of interest" description="Disordered" evidence="13">
    <location>
        <begin position="417"/>
        <end position="555"/>
    </location>
</feature>
<gene>
    <name evidence="15" type="ORF">OCBIM_22037545mg</name>
</gene>
<evidence type="ECO:0000256" key="12">
    <source>
        <dbReference type="PIRNR" id="PIRNR036578"/>
    </source>
</evidence>
<keyword evidence="8" id="KW-0238">DNA-binding</keyword>
<feature type="compositionally biased region" description="Acidic residues" evidence="13">
    <location>
        <begin position="266"/>
        <end position="275"/>
    </location>
</feature>
<comment type="function">
    <text evidence="10">Subunit of the replication factor C (RFC) complex which acts during elongation of primed DNA templates by DNA polymerases delta and epsilon, and is necessary for ATP-dependent loading of proliferating cell nuclear antigen (PCNA) onto primed DNA. This subunit binds to the primer-template junction. Binds the PO-B transcription element as well as other GA rich DNA sequences. Can bind single- or double-stranded DNA.</text>
</comment>
<dbReference type="EMBL" id="KQ423058">
    <property type="protein sequence ID" value="KOF73673.1"/>
    <property type="molecule type" value="Genomic_DNA"/>
</dbReference>
<protein>
    <recommendedName>
        <fullName evidence="3 12">Replication factor C subunit 1</fullName>
    </recommendedName>
</protein>
<proteinExistence type="inferred from homology"/>
<evidence type="ECO:0000256" key="2">
    <source>
        <dbReference type="ARBA" id="ARBA00006116"/>
    </source>
</evidence>
<feature type="region of interest" description="Disordered" evidence="13">
    <location>
        <begin position="1"/>
        <end position="361"/>
    </location>
</feature>
<evidence type="ECO:0000256" key="7">
    <source>
        <dbReference type="ARBA" id="ARBA00022840"/>
    </source>
</evidence>
<dbReference type="GO" id="GO:0003689">
    <property type="term" value="F:DNA clamp loader activity"/>
    <property type="evidence" value="ECO:0007669"/>
    <property type="project" value="UniProtKB-UniRule"/>
</dbReference>
<dbReference type="Pfam" id="PF00004">
    <property type="entry name" value="AAA"/>
    <property type="match status" value="1"/>
</dbReference>
<keyword evidence="5 12" id="KW-0235">DNA replication</keyword>
<feature type="compositionally biased region" description="Polar residues" evidence="13">
    <location>
        <begin position="485"/>
        <end position="505"/>
    </location>
</feature>
<dbReference type="GO" id="GO:0005524">
    <property type="term" value="F:ATP binding"/>
    <property type="evidence" value="ECO:0007669"/>
    <property type="project" value="UniProtKB-UniRule"/>
</dbReference>
<organism evidence="15">
    <name type="scientific">Octopus bimaculoides</name>
    <name type="common">California two-spotted octopus</name>
    <dbReference type="NCBI Taxonomy" id="37653"/>
    <lineage>
        <taxon>Eukaryota</taxon>
        <taxon>Metazoa</taxon>
        <taxon>Spiralia</taxon>
        <taxon>Lophotrochozoa</taxon>
        <taxon>Mollusca</taxon>
        <taxon>Cephalopoda</taxon>
        <taxon>Coleoidea</taxon>
        <taxon>Octopodiformes</taxon>
        <taxon>Octopoda</taxon>
        <taxon>Incirrata</taxon>
        <taxon>Octopodidae</taxon>
        <taxon>Octopus</taxon>
    </lineage>
</organism>
<feature type="compositionally biased region" description="Basic and acidic residues" evidence="13">
    <location>
        <begin position="676"/>
        <end position="686"/>
    </location>
</feature>
<dbReference type="GO" id="GO:0005663">
    <property type="term" value="C:DNA replication factor C complex"/>
    <property type="evidence" value="ECO:0007669"/>
    <property type="project" value="InterPro"/>
</dbReference>
<evidence type="ECO:0000313" key="15">
    <source>
        <dbReference type="EMBL" id="KOF73673.1"/>
    </source>
</evidence>
<comment type="similarity">
    <text evidence="2 12">Belongs to the activator 1 large subunit family.</text>
</comment>
<reference evidence="15" key="1">
    <citation type="submission" date="2015-07" db="EMBL/GenBank/DDBJ databases">
        <title>MeaNS - Measles Nucleotide Surveillance Program.</title>
        <authorList>
            <person name="Tran T."/>
            <person name="Druce J."/>
        </authorList>
    </citation>
    <scope>NUCLEOTIDE SEQUENCE</scope>
    <source>
        <strain evidence="15">UCB-OBI-ISO-001</strain>
        <tissue evidence="15">Gonad</tissue>
    </source>
</reference>
<dbReference type="InterPro" id="IPR003593">
    <property type="entry name" value="AAA+_ATPase"/>
</dbReference>
<feature type="compositionally biased region" description="Basic residues" evidence="13">
    <location>
        <begin position="279"/>
        <end position="293"/>
    </location>
</feature>
<dbReference type="Pfam" id="PF00533">
    <property type="entry name" value="BRCT"/>
    <property type="match status" value="1"/>
</dbReference>
<dbReference type="CDD" id="cd00009">
    <property type="entry name" value="AAA"/>
    <property type="match status" value="1"/>
</dbReference>
<sequence length="1288" mass="143332">MDIRNYFGSSSAKKVTSTPNKPKELIPTKSGGLKSNKSSKDLIILEENNNIDKQEKPGKKLNASNHSVEKCVKENVSGGKKLAATTPEQVKKTEKHNDKGSRADENSTNKSSRQEKNVDNKKETNKKKTEKKQSEDIGKVSGKKRRYSIDSNDDFDIKKIKTSPKQMDNSKEQDKKSISKKEKDKKSDSKNGKEKSMEKKKEKLNKSQEEAGNEKLKVASKEKSTKIGKEEIVMYVDSDVDSDSSPLKKTSKKKDRKKNIKISSEEEKEESDDDDVSRRIIKKGKRKKKKHSYRISDSDSEEEVKVKKPREKKPKKRQPMFCESDEDDGMKSSIKTFFKPHSKAEKPTSSKDAKSPTKGVAVSSADFFGSVKVERTERKVTIKEKNEVDESFEDEFHDDDDFLATLAQLDEEIPINKKAKVKTPEKNAVTPQKHTPLKITSSCSVTPKKSVTPSKVTPEKRLTPRRGTPELTVTYCKDTPERTSKQLTPSKSATPSSSLGNSLTSKLAAKMKQKKEEPVRSSPKTPTKAITTTPSQKPKVNIPETPTPDPADKKTSYLSYLNREGPQHLGSKEIPTGAENCLEGLTFVITGVLDSIERDEAKSLIERYGGRVTLSLSRKTNYLVVGREPGQTKIQKAGNLKTPQIDEDGLFDLIRSKPGKKSKFLINAEETVKKEKLETKKNDKKSNVKSPLKASCVPSTSTSTKDTKPDTTNIPKTPSDTSLLWVDKYKPNKLKQIIGQNGDKSNAKKLFKWISNWHANRAAGIKPQSNRFYGGNDNGAGSKAALLSGPPGIGKTTTAHVVCKEAGFSLVEMNASDTRNKSSLSQELSTLLKNTSLVDYCGTESSSSNGFKHCVIMDEVDGMAGNEDRGGIAELIQLVKTTKIPIICICNDRQHQKIRSLANYCFDLRFQRPHMAQIKSAMMTIAYKEGLHINPGALNEIISASNHDIRQVIHNLFMWSSSNKNISYEDAKSNAEMAKKDIKLNPFDVCRQVFAGGEKKMSFIDKSDLFFHNYQLAPLFVQENYASVEPFAGRGNTAKHLSLLAHAANSICDGDIVEKLIGQRQSWTLLPVEAVYASVLPGEYMRGSVNYMVSFPSWLGKFSSQNKNQRILQELGGHMKLNISADLRGLNLDYLPCLQQHLVKPLQEQQKEGVPEVIALMDKYDLLREDYDNIMDINKWPNSKDYTKSLTTATKAAFTRSYNKESHLIPYATGTVTKKRTKGVSAGDDVFGDENTVDQTSDREDDDSDSDVTKDTMIKKSAKKSSEKTNASKGKGKGKGKGQSKSSL</sequence>
<evidence type="ECO:0000256" key="10">
    <source>
        <dbReference type="ARBA" id="ARBA00054501"/>
    </source>
</evidence>
<dbReference type="KEGG" id="obi:106878293"/>
<dbReference type="SMART" id="SM00292">
    <property type="entry name" value="BRCT"/>
    <property type="match status" value="1"/>
</dbReference>
<feature type="compositionally biased region" description="Basic residues" evidence="13">
    <location>
        <begin position="307"/>
        <end position="318"/>
    </location>
</feature>
<dbReference type="FunFam" id="1.20.272.10:FF:000005">
    <property type="entry name" value="Replication factor C subunit 1"/>
    <property type="match status" value="1"/>
</dbReference>
<dbReference type="PIRSF" id="PIRSF036578">
    <property type="entry name" value="RFC1"/>
    <property type="match status" value="1"/>
</dbReference>
<dbReference type="CDD" id="cd17752">
    <property type="entry name" value="BRCT_RFC1"/>
    <property type="match status" value="1"/>
</dbReference>
<dbReference type="FunFam" id="1.10.8.60:FF:000021">
    <property type="entry name" value="Replication factor C subunit 1"/>
    <property type="match status" value="1"/>
</dbReference>